<dbReference type="InterPro" id="IPR000668">
    <property type="entry name" value="Peptidase_C1A_C"/>
</dbReference>
<dbReference type="InterPro" id="IPR038765">
    <property type="entry name" value="Papain-like_cys_pep_sf"/>
</dbReference>
<evidence type="ECO:0000313" key="10">
    <source>
        <dbReference type="EMBL" id="JAS34078.1"/>
    </source>
</evidence>
<sequence length="333" mass="37221">MHIMLFTVILYAVLAVTYVTAEEPLESDDIIKYVNSATTTWKAGRNFHPDLTKGHLRRLLGLRKKNRPNVLPLKESVQLGKIPKSFDARDEWSFCTSLQEVRDQGDCGSCWAVAAAAAFTDRYCIATNGSWNGHLSAEELMTCCDECGYGCDGGYDDMAWQYFQENGIVTGGDFGSKEGCQPYKKQPCEHHVNGSRVQCSDLGPPTTPKCKSKCITKKIHFKKDHKKVSSTYYFNDVKQAQQDILTYGPLEAGFDVYADFLSYKSGVYQYTTGEYLGGHAVKVIGWGVEKKVPYWLVANSWNTDWGDNGFFKIKRGSDDCSFEDDLSGGIPDV</sequence>
<dbReference type="InterPro" id="IPR012599">
    <property type="entry name" value="Propeptide_C1A"/>
</dbReference>
<evidence type="ECO:0000259" key="9">
    <source>
        <dbReference type="SMART" id="SM00645"/>
    </source>
</evidence>
<dbReference type="AlphaFoldDB" id="A0A1B6E818"/>
<evidence type="ECO:0000256" key="3">
    <source>
        <dbReference type="ARBA" id="ARBA00022729"/>
    </source>
</evidence>
<dbReference type="EMBL" id="GEDC01003220">
    <property type="protein sequence ID" value="JAS34078.1"/>
    <property type="molecule type" value="Transcribed_RNA"/>
</dbReference>
<name>A0A1B6E818_9HEMI</name>
<dbReference type="PROSITE" id="PS00139">
    <property type="entry name" value="THIOL_PROTEASE_CYS"/>
    <property type="match status" value="1"/>
</dbReference>
<gene>
    <name evidence="10" type="ORF">g.3840</name>
</gene>
<protein>
    <recommendedName>
        <fullName evidence="9">Peptidase C1A papain C-terminal domain-containing protein</fullName>
    </recommendedName>
</protein>
<keyword evidence="5" id="KW-0788">Thiol protease</keyword>
<evidence type="ECO:0000256" key="1">
    <source>
        <dbReference type="ARBA" id="ARBA00008455"/>
    </source>
</evidence>
<dbReference type="InterPro" id="IPR025660">
    <property type="entry name" value="Pept_his_AS"/>
</dbReference>
<dbReference type="GO" id="GO:0006508">
    <property type="term" value="P:proteolysis"/>
    <property type="evidence" value="ECO:0007669"/>
    <property type="project" value="UniProtKB-KW"/>
</dbReference>
<keyword evidence="6" id="KW-0865">Zymogen</keyword>
<dbReference type="InterPro" id="IPR000169">
    <property type="entry name" value="Pept_cys_AS"/>
</dbReference>
<evidence type="ECO:0000256" key="6">
    <source>
        <dbReference type="ARBA" id="ARBA00023145"/>
    </source>
</evidence>
<reference evidence="10" key="1">
    <citation type="submission" date="2015-12" db="EMBL/GenBank/DDBJ databases">
        <title>De novo transcriptome assembly of four potential Pierce s Disease insect vectors from Arizona vineyards.</title>
        <authorList>
            <person name="Tassone E.E."/>
        </authorList>
    </citation>
    <scope>NUCLEOTIDE SEQUENCE</scope>
</reference>
<dbReference type="Pfam" id="PF00112">
    <property type="entry name" value="Peptidase_C1"/>
    <property type="match status" value="1"/>
</dbReference>
<dbReference type="GO" id="GO:0004197">
    <property type="term" value="F:cysteine-type endopeptidase activity"/>
    <property type="evidence" value="ECO:0007669"/>
    <property type="project" value="InterPro"/>
</dbReference>
<dbReference type="InterPro" id="IPR025661">
    <property type="entry name" value="Pept_asp_AS"/>
</dbReference>
<dbReference type="SMART" id="SM00645">
    <property type="entry name" value="Pept_C1"/>
    <property type="match status" value="1"/>
</dbReference>
<proteinExistence type="inferred from homology"/>
<keyword evidence="2" id="KW-0645">Protease</keyword>
<evidence type="ECO:0000256" key="5">
    <source>
        <dbReference type="ARBA" id="ARBA00022807"/>
    </source>
</evidence>
<dbReference type="InterPro" id="IPR013128">
    <property type="entry name" value="Peptidase_C1A"/>
</dbReference>
<dbReference type="PROSITE" id="PS00639">
    <property type="entry name" value="THIOL_PROTEASE_HIS"/>
    <property type="match status" value="1"/>
</dbReference>
<accession>A0A1B6E818</accession>
<dbReference type="SUPFAM" id="SSF54001">
    <property type="entry name" value="Cysteine proteinases"/>
    <property type="match status" value="1"/>
</dbReference>
<feature type="chain" id="PRO_5018563789" description="Peptidase C1A papain C-terminal domain-containing protein" evidence="8">
    <location>
        <begin position="22"/>
        <end position="333"/>
    </location>
</feature>
<keyword evidence="7" id="KW-1015">Disulfide bond</keyword>
<evidence type="ECO:0000256" key="2">
    <source>
        <dbReference type="ARBA" id="ARBA00022670"/>
    </source>
</evidence>
<dbReference type="Pfam" id="PF08127">
    <property type="entry name" value="Propeptide_C1"/>
    <property type="match status" value="1"/>
</dbReference>
<evidence type="ECO:0000256" key="7">
    <source>
        <dbReference type="ARBA" id="ARBA00023157"/>
    </source>
</evidence>
<dbReference type="PROSITE" id="PS00640">
    <property type="entry name" value="THIOL_PROTEASE_ASN"/>
    <property type="match status" value="1"/>
</dbReference>
<keyword evidence="3 8" id="KW-0732">Signal</keyword>
<dbReference type="CDD" id="cd02620">
    <property type="entry name" value="Peptidase_C1A_CathepsinB"/>
    <property type="match status" value="1"/>
</dbReference>
<comment type="similarity">
    <text evidence="1">Belongs to the peptidase C1 family.</text>
</comment>
<feature type="signal peptide" evidence="8">
    <location>
        <begin position="1"/>
        <end position="21"/>
    </location>
</feature>
<organism evidence="10">
    <name type="scientific">Clastoptera arizonana</name>
    <name type="common">Arizona spittle bug</name>
    <dbReference type="NCBI Taxonomy" id="38151"/>
    <lineage>
        <taxon>Eukaryota</taxon>
        <taxon>Metazoa</taxon>
        <taxon>Ecdysozoa</taxon>
        <taxon>Arthropoda</taxon>
        <taxon>Hexapoda</taxon>
        <taxon>Insecta</taxon>
        <taxon>Pterygota</taxon>
        <taxon>Neoptera</taxon>
        <taxon>Paraneoptera</taxon>
        <taxon>Hemiptera</taxon>
        <taxon>Auchenorrhyncha</taxon>
        <taxon>Cercopoidea</taxon>
        <taxon>Clastopteridae</taxon>
        <taxon>Clastoptera</taxon>
    </lineage>
</organism>
<dbReference type="PRINTS" id="PR00705">
    <property type="entry name" value="PAPAIN"/>
</dbReference>
<dbReference type="FunFam" id="3.90.70.10:FF:000031">
    <property type="entry name" value="Cathepsin B"/>
    <property type="match status" value="1"/>
</dbReference>
<dbReference type="Gene3D" id="3.90.70.10">
    <property type="entry name" value="Cysteine proteinases"/>
    <property type="match status" value="1"/>
</dbReference>
<evidence type="ECO:0000256" key="4">
    <source>
        <dbReference type="ARBA" id="ARBA00022801"/>
    </source>
</evidence>
<dbReference type="PANTHER" id="PTHR12411">
    <property type="entry name" value="CYSTEINE PROTEASE FAMILY C1-RELATED"/>
    <property type="match status" value="1"/>
</dbReference>
<keyword evidence="4" id="KW-0378">Hydrolase</keyword>
<feature type="domain" description="Peptidase C1A papain C-terminal" evidence="9">
    <location>
        <begin position="82"/>
        <end position="330"/>
    </location>
</feature>
<evidence type="ECO:0000256" key="8">
    <source>
        <dbReference type="SAM" id="SignalP"/>
    </source>
</evidence>